<keyword evidence="2" id="KW-1185">Reference proteome</keyword>
<evidence type="ECO:0000313" key="2">
    <source>
        <dbReference type="Proteomes" id="UP000799779"/>
    </source>
</evidence>
<evidence type="ECO:0000313" key="1">
    <source>
        <dbReference type="EMBL" id="KAF1993757.1"/>
    </source>
</evidence>
<name>A0A6A5VY00_9PLEO</name>
<proteinExistence type="predicted"/>
<dbReference type="OrthoDB" id="10254945at2759"/>
<organism evidence="1 2">
    <name type="scientific">Amniculicola lignicola CBS 123094</name>
    <dbReference type="NCBI Taxonomy" id="1392246"/>
    <lineage>
        <taxon>Eukaryota</taxon>
        <taxon>Fungi</taxon>
        <taxon>Dikarya</taxon>
        <taxon>Ascomycota</taxon>
        <taxon>Pezizomycotina</taxon>
        <taxon>Dothideomycetes</taxon>
        <taxon>Pleosporomycetidae</taxon>
        <taxon>Pleosporales</taxon>
        <taxon>Amniculicolaceae</taxon>
        <taxon>Amniculicola</taxon>
    </lineage>
</organism>
<dbReference type="AlphaFoldDB" id="A0A6A5VY00"/>
<dbReference type="Proteomes" id="UP000799779">
    <property type="component" value="Unassembled WGS sequence"/>
</dbReference>
<protein>
    <submittedName>
        <fullName evidence="1">Uncharacterized protein</fullName>
    </submittedName>
</protein>
<sequence>MSLDFMVNTLSNYEREIQDNGCLEVRDVPTPSLTNKIHPIFALDRWMKGYEQHTRDFYHRMKPALQLASLMITEDCTLPWFHHLTFGHRTSDQDRPDRIYIAATKKEHTTKGRRETKGRLKELAHMISWEFTPRKYKNSVDDSWGATTNGDWPWSRHYRFSDYPPLPAKYYDSYYDHRVPRVTFMTAFQDFFYDGYRICTPSQRYRTWLMFASTVVHELAHAYFKYLGRSQNRKFKGEPRWHKHERQDELGFSWENITFGRIFNPLDIGPPTIRTHCLCSMSTKTWKGGHLEYRENVLKALVGGVAEQQFHQIPLPSGNQWVPNKSWRGNQFVSFDDAPADASFLSVILVIPMSWVMAWFSEEEWEKRRQVWKDDGKYVPPSLGPTFMVVYERDTRGNVALYIATRQDFDPHLDEVKTQTTNMGLYNDDFQFQYDQ</sequence>
<accession>A0A6A5VY00</accession>
<reference evidence="1" key="1">
    <citation type="journal article" date="2020" name="Stud. Mycol.">
        <title>101 Dothideomycetes genomes: a test case for predicting lifestyles and emergence of pathogens.</title>
        <authorList>
            <person name="Haridas S."/>
            <person name="Albert R."/>
            <person name="Binder M."/>
            <person name="Bloem J."/>
            <person name="Labutti K."/>
            <person name="Salamov A."/>
            <person name="Andreopoulos B."/>
            <person name="Baker S."/>
            <person name="Barry K."/>
            <person name="Bills G."/>
            <person name="Bluhm B."/>
            <person name="Cannon C."/>
            <person name="Castanera R."/>
            <person name="Culley D."/>
            <person name="Daum C."/>
            <person name="Ezra D."/>
            <person name="Gonzalez J."/>
            <person name="Henrissat B."/>
            <person name="Kuo A."/>
            <person name="Liang C."/>
            <person name="Lipzen A."/>
            <person name="Lutzoni F."/>
            <person name="Magnuson J."/>
            <person name="Mondo S."/>
            <person name="Nolan M."/>
            <person name="Ohm R."/>
            <person name="Pangilinan J."/>
            <person name="Park H.-J."/>
            <person name="Ramirez L."/>
            <person name="Alfaro M."/>
            <person name="Sun H."/>
            <person name="Tritt A."/>
            <person name="Yoshinaga Y."/>
            <person name="Zwiers L.-H."/>
            <person name="Turgeon B."/>
            <person name="Goodwin S."/>
            <person name="Spatafora J."/>
            <person name="Crous P."/>
            <person name="Grigoriev I."/>
        </authorList>
    </citation>
    <scope>NUCLEOTIDE SEQUENCE</scope>
    <source>
        <strain evidence="1">CBS 123094</strain>
    </source>
</reference>
<gene>
    <name evidence="1" type="ORF">P154DRAFT_588235</name>
</gene>
<dbReference type="EMBL" id="ML977687">
    <property type="protein sequence ID" value="KAF1993757.1"/>
    <property type="molecule type" value="Genomic_DNA"/>
</dbReference>